<feature type="compositionally biased region" description="Low complexity" evidence="2">
    <location>
        <begin position="467"/>
        <end position="476"/>
    </location>
</feature>
<dbReference type="PANTHER" id="PTHR23335:SF1">
    <property type="entry name" value="CALMODULIN-BINDING TRANSCRIPTION ACTIVATOR, ISOFORM F"/>
    <property type="match status" value="1"/>
</dbReference>
<evidence type="ECO:0000256" key="2">
    <source>
        <dbReference type="SAM" id="MobiDB-lite"/>
    </source>
</evidence>
<feature type="region of interest" description="Disordered" evidence="2">
    <location>
        <begin position="1046"/>
        <end position="1091"/>
    </location>
</feature>
<feature type="domain" description="IPT/TIG" evidence="3">
    <location>
        <begin position="653"/>
        <end position="735"/>
    </location>
</feature>
<feature type="region of interest" description="Disordered" evidence="2">
    <location>
        <begin position="591"/>
        <end position="620"/>
    </location>
</feature>
<dbReference type="SUPFAM" id="SSF81296">
    <property type="entry name" value="E set domains"/>
    <property type="match status" value="1"/>
</dbReference>
<dbReference type="OrthoDB" id="366390at2759"/>
<dbReference type="SUPFAM" id="SSF48403">
    <property type="entry name" value="Ankyrin repeat"/>
    <property type="match status" value="1"/>
</dbReference>
<dbReference type="SMART" id="SM00248">
    <property type="entry name" value="ANK"/>
    <property type="match status" value="2"/>
</dbReference>
<dbReference type="Gene3D" id="1.25.40.20">
    <property type="entry name" value="Ankyrin repeat-containing domain"/>
    <property type="match status" value="1"/>
</dbReference>
<dbReference type="PANTHER" id="PTHR23335">
    <property type="entry name" value="CALMODULIN-BINDING TRANSCRIPTION ACTIVATOR CAMTA"/>
    <property type="match status" value="1"/>
</dbReference>
<feature type="region of interest" description="Disordered" evidence="2">
    <location>
        <begin position="1167"/>
        <end position="1195"/>
    </location>
</feature>
<dbReference type="InterPro" id="IPR014756">
    <property type="entry name" value="Ig_E-set"/>
</dbReference>
<feature type="compositionally biased region" description="Low complexity" evidence="2">
    <location>
        <begin position="41"/>
        <end position="84"/>
    </location>
</feature>
<proteinExistence type="predicted"/>
<evidence type="ECO:0000313" key="5">
    <source>
        <dbReference type="Proteomes" id="UP000807716"/>
    </source>
</evidence>
<feature type="compositionally biased region" description="Low complexity" evidence="2">
    <location>
        <begin position="1167"/>
        <end position="1183"/>
    </location>
</feature>
<evidence type="ECO:0000259" key="3">
    <source>
        <dbReference type="Pfam" id="PF01833"/>
    </source>
</evidence>
<dbReference type="Pfam" id="PF12796">
    <property type="entry name" value="Ank_2"/>
    <property type="match status" value="1"/>
</dbReference>
<gene>
    <name evidence="4" type="ORF">DFQ27_009585</name>
</gene>
<feature type="compositionally biased region" description="Low complexity" evidence="2">
    <location>
        <begin position="1072"/>
        <end position="1083"/>
    </location>
</feature>
<feature type="region of interest" description="Disordered" evidence="2">
    <location>
        <begin position="467"/>
        <end position="486"/>
    </location>
</feature>
<organism evidence="4 5">
    <name type="scientific">Actinomortierella ambigua</name>
    <dbReference type="NCBI Taxonomy" id="1343610"/>
    <lineage>
        <taxon>Eukaryota</taxon>
        <taxon>Fungi</taxon>
        <taxon>Fungi incertae sedis</taxon>
        <taxon>Mucoromycota</taxon>
        <taxon>Mortierellomycotina</taxon>
        <taxon>Mortierellomycetes</taxon>
        <taxon>Mortierellales</taxon>
        <taxon>Mortierellaceae</taxon>
        <taxon>Actinomortierella</taxon>
    </lineage>
</organism>
<feature type="compositionally biased region" description="Low complexity" evidence="2">
    <location>
        <begin position="12"/>
        <end position="22"/>
    </location>
</feature>
<dbReference type="InterPro" id="IPR013783">
    <property type="entry name" value="Ig-like_fold"/>
</dbReference>
<keyword evidence="1" id="KW-0040">ANK repeat</keyword>
<feature type="region of interest" description="Disordered" evidence="2">
    <location>
        <begin position="1"/>
        <end position="84"/>
    </location>
</feature>
<dbReference type="InterPro" id="IPR002110">
    <property type="entry name" value="Ankyrin_rpt"/>
</dbReference>
<feature type="region of interest" description="Disordered" evidence="2">
    <location>
        <begin position="228"/>
        <end position="257"/>
    </location>
</feature>
<evidence type="ECO:0000313" key="4">
    <source>
        <dbReference type="EMBL" id="KAG0270207.1"/>
    </source>
</evidence>
<feature type="compositionally biased region" description="Low complexity" evidence="2">
    <location>
        <begin position="609"/>
        <end position="618"/>
    </location>
</feature>
<dbReference type="GO" id="GO:0003690">
    <property type="term" value="F:double-stranded DNA binding"/>
    <property type="evidence" value="ECO:0007669"/>
    <property type="project" value="TreeGrafter"/>
</dbReference>
<sequence length="1455" mass="156075">MSAFITAGLEDPSSASSPFSGDPSPPAPHPPIIDQHHHPLAAHPQPSHSQLELQHQHFQAQLQLQHLQSQKQQRQQDTDALSSALPLPPLATSVNHIPTVSFTGTSYQTFATLNPTTSSPSTFPLHPLSSGSDLFIPYLTPSTASDSASAFSPMDVLPVASFPEPTLAQVHTYQQPYYRSIVAGTQLSPNAKQSHEAVVAHIHQHSHQDHGQGYAAQLKSASNTAILDLSSSSAPPSAGHHQPLAYPPTSSNGTHYADDDFLRRMSQSSVGSDMTQRLLDSRVKLEHTFVTPPSGYKLDARIIQKKDQIDELSTPGYKAPARSVEEVRTGQQFLIKLQFLRADGSHATEFPAMRLERRNAINTSGEPASESEALTLEIIVRLEKSGQVRRGACAKCCHKYGPSSPILLLLDPLSPSPTDPAMYSHIDIYTGSLTLLAKVICSSTDHSERGNKDKYIFEFRVKRNSASSSSMRSSLSPGLGEVSDDSEMNGGEILATCTTTPVMCSGHHKAKRLLVDQRVEKANRGTPTPKTKVIKHRKTPDGSVSPPHFVTDSDTPSEHATPGPMAYSPSTYPTSLALTPSMLDARMMNQDAHSPSSLLPLFPDALSRTTPQPQQQTPSLDDYVASHLGSTLMPPTPSTTAGLSPVSAAPASPSIIEIRPNQGPIRKVTHVAIRGQSFRAGMVPYFGCFPASDIVVETSALLLCRAPESPLPGTVPVTICEGVGTSYTNLAEFTYTDDNETELLILQLQLRMAHRALEYLHAQATGQHGTATDILRSIPAHLSSPSGSGGSPGATTHSNVADADADASDAAAADAQAASDGYPTQSQSSEQRPLTLEQVEQGLLKTIEHLPTDIDISMQLEDGSNLLHLSILMGFARLAIELVSLGCEIEARDRWGFTPLMYAVFKDQADVAHALVQAGVSAGGAKTPEEFYARLGRTVERTPEMLNLLTTACGRYQPEEYSQWLPGLAHPAQVKTEETAQPLVGASATDINSHSDVNQEAIVSRLPRLLEGLHVLTAVSPRRHQSLPLLEDVTDEQDGVQSPKTILSQQLVDDPESTVGPSSKQGDASDEASGSVGGAATTAEQQESGYHSGVISEVQTRLKELHRQQLPSTGIEMKVQLRCLETSSAMPAPSSTSSTSTMVGPSSTSTMVAKAVAAALGGSEAATAGSLSSSSSSSSKAAMITAGGPSFSSRATESAMASSPFRTGEYFMFDFDLTVNAMMAEGLVLPSSYLGLRFPPELVKRISGKAPSLLSEMTYDIRCSVELGPRDAAAAAAAAAQEGGEGGRVKIVGACKDCNKRSHEQGRSSPTRSMMKTVDWSPALQFGIPMSSDHPQHPAPLMDGGVVEVRQGRCEVRGRVRCSSMHQVVQREKERFMAIKREREQVQTQLQQQGSSEYDPQWKAKLQAEANKAIKELRDPGYVFVFELIHPTTQEVVATTRTGPWCFARSNDASK</sequence>
<dbReference type="Gene3D" id="2.60.40.10">
    <property type="entry name" value="Immunoglobulins"/>
    <property type="match status" value="1"/>
</dbReference>
<feature type="compositionally biased region" description="Polar residues" evidence="2">
    <location>
        <begin position="822"/>
        <end position="832"/>
    </location>
</feature>
<dbReference type="GO" id="GO:0006357">
    <property type="term" value="P:regulation of transcription by RNA polymerase II"/>
    <property type="evidence" value="ECO:0007669"/>
    <property type="project" value="TreeGrafter"/>
</dbReference>
<dbReference type="GO" id="GO:0005634">
    <property type="term" value="C:nucleus"/>
    <property type="evidence" value="ECO:0007669"/>
    <property type="project" value="TreeGrafter"/>
</dbReference>
<dbReference type="Pfam" id="PF01833">
    <property type="entry name" value="TIG"/>
    <property type="match status" value="1"/>
</dbReference>
<feature type="region of interest" description="Disordered" evidence="2">
    <location>
        <begin position="779"/>
        <end position="832"/>
    </location>
</feature>
<name>A0A9P6QMX8_9FUNG</name>
<dbReference type="CDD" id="cd00102">
    <property type="entry name" value="IPT"/>
    <property type="match status" value="1"/>
</dbReference>
<dbReference type="GO" id="GO:0003712">
    <property type="term" value="F:transcription coregulator activity"/>
    <property type="evidence" value="ECO:0007669"/>
    <property type="project" value="TreeGrafter"/>
</dbReference>
<dbReference type="InterPro" id="IPR002909">
    <property type="entry name" value="IPT_dom"/>
</dbReference>
<dbReference type="Proteomes" id="UP000807716">
    <property type="component" value="Unassembled WGS sequence"/>
</dbReference>
<dbReference type="InterPro" id="IPR036770">
    <property type="entry name" value="Ankyrin_rpt-contain_sf"/>
</dbReference>
<protein>
    <recommendedName>
        <fullName evidence="3">IPT/TIG domain-containing protein</fullName>
    </recommendedName>
</protein>
<comment type="caution">
    <text evidence="4">The sequence shown here is derived from an EMBL/GenBank/DDBJ whole genome shotgun (WGS) entry which is preliminary data.</text>
</comment>
<feature type="region of interest" description="Disordered" evidence="2">
    <location>
        <begin position="515"/>
        <end position="571"/>
    </location>
</feature>
<reference evidence="4" key="1">
    <citation type="journal article" date="2020" name="Fungal Divers.">
        <title>Resolving the Mortierellaceae phylogeny through synthesis of multi-gene phylogenetics and phylogenomics.</title>
        <authorList>
            <person name="Vandepol N."/>
            <person name="Liber J."/>
            <person name="Desiro A."/>
            <person name="Na H."/>
            <person name="Kennedy M."/>
            <person name="Barry K."/>
            <person name="Grigoriev I.V."/>
            <person name="Miller A.N."/>
            <person name="O'Donnell K."/>
            <person name="Stajich J.E."/>
            <person name="Bonito G."/>
        </authorList>
    </citation>
    <scope>NUCLEOTIDE SEQUENCE</scope>
    <source>
        <strain evidence="4">BC1065</strain>
    </source>
</reference>
<keyword evidence="5" id="KW-1185">Reference proteome</keyword>
<accession>A0A9P6QMX8</accession>
<feature type="compositionally biased region" description="Low complexity" evidence="2">
    <location>
        <begin position="808"/>
        <end position="820"/>
    </location>
</feature>
<evidence type="ECO:0000256" key="1">
    <source>
        <dbReference type="ARBA" id="ARBA00023043"/>
    </source>
</evidence>
<dbReference type="EMBL" id="JAAAJB010000009">
    <property type="protein sequence ID" value="KAG0270207.1"/>
    <property type="molecule type" value="Genomic_DNA"/>
</dbReference>